<protein>
    <submittedName>
        <fullName evidence="2">Uncharacterized protein</fullName>
    </submittedName>
</protein>
<comment type="caution">
    <text evidence="2">The sequence shown here is derived from an EMBL/GenBank/DDBJ whole genome shotgun (WGS) entry which is preliminary data.</text>
</comment>
<feature type="region of interest" description="Disordered" evidence="1">
    <location>
        <begin position="1"/>
        <end position="30"/>
    </location>
</feature>
<sequence length="30" mass="3176">MGAKRIERPEAMSGDNRQHGVGIELAGTGH</sequence>
<dbReference type="Proteomes" id="UP000015524">
    <property type="component" value="Unassembled WGS sequence"/>
</dbReference>
<reference evidence="2 3" key="1">
    <citation type="journal article" date="2013" name="Genome Announc.">
        <title>Draft Genome Sequence of a Hexachlorocyclohexane-Degrading Bacterium, Sphingobium baderi Strain LL03T.</title>
        <authorList>
            <person name="Kaur J."/>
            <person name="Verma H."/>
            <person name="Tripathi C."/>
            <person name="Khurana J.P."/>
            <person name="Lal R."/>
        </authorList>
    </citation>
    <scope>NUCLEOTIDE SEQUENCE [LARGE SCALE GENOMIC DNA]</scope>
    <source>
        <strain evidence="2 3">LL03</strain>
    </source>
</reference>
<feature type="compositionally biased region" description="Basic and acidic residues" evidence="1">
    <location>
        <begin position="1"/>
        <end position="10"/>
    </location>
</feature>
<keyword evidence="3" id="KW-1185">Reference proteome</keyword>
<gene>
    <name evidence="2" type="ORF">L485_00435</name>
</gene>
<accession>T0IA22</accession>
<organism evidence="2 3">
    <name type="scientific">Sphingobium baderi LL03</name>
    <dbReference type="NCBI Taxonomy" id="1114964"/>
    <lineage>
        <taxon>Bacteria</taxon>
        <taxon>Pseudomonadati</taxon>
        <taxon>Pseudomonadota</taxon>
        <taxon>Alphaproteobacteria</taxon>
        <taxon>Sphingomonadales</taxon>
        <taxon>Sphingomonadaceae</taxon>
        <taxon>Sphingobium</taxon>
    </lineage>
</organism>
<name>T0IA22_9SPHN</name>
<dbReference type="AlphaFoldDB" id="T0IA22"/>
<dbReference type="EMBL" id="ATIB01000016">
    <property type="protein sequence ID" value="EQB06444.1"/>
    <property type="molecule type" value="Genomic_DNA"/>
</dbReference>
<evidence type="ECO:0000313" key="2">
    <source>
        <dbReference type="EMBL" id="EQB06444.1"/>
    </source>
</evidence>
<evidence type="ECO:0000256" key="1">
    <source>
        <dbReference type="SAM" id="MobiDB-lite"/>
    </source>
</evidence>
<evidence type="ECO:0000313" key="3">
    <source>
        <dbReference type="Proteomes" id="UP000015524"/>
    </source>
</evidence>
<proteinExistence type="predicted"/>